<gene>
    <name evidence="3" type="ORF">KFK14_17410</name>
</gene>
<feature type="region of interest" description="Disordered" evidence="1">
    <location>
        <begin position="24"/>
        <end position="81"/>
    </location>
</feature>
<feature type="chain" id="PRO_5037906753" description="Argininosuccinate lyase" evidence="2">
    <location>
        <begin position="17"/>
        <end position="81"/>
    </location>
</feature>
<keyword evidence="2" id="KW-0732">Signal</keyword>
<reference evidence="3" key="1">
    <citation type="submission" date="2021-04" db="EMBL/GenBank/DDBJ databases">
        <title>Isolation of p-tert-butylphenol degrading bacteria Sphingobium phenoxybenzoativorans Tas13 from active sludge.</title>
        <authorList>
            <person name="Li Y."/>
        </authorList>
    </citation>
    <scope>NUCLEOTIDE SEQUENCE</scope>
    <source>
        <strain evidence="3">Tas13</strain>
    </source>
</reference>
<evidence type="ECO:0000256" key="2">
    <source>
        <dbReference type="SAM" id="SignalP"/>
    </source>
</evidence>
<evidence type="ECO:0000313" key="3">
    <source>
        <dbReference type="EMBL" id="QUT04795.1"/>
    </source>
</evidence>
<name>A0A975Q0F2_9SPHN</name>
<accession>A0A975Q0F2</accession>
<dbReference type="PROSITE" id="PS51257">
    <property type="entry name" value="PROKAR_LIPOPROTEIN"/>
    <property type="match status" value="1"/>
</dbReference>
<protein>
    <recommendedName>
        <fullName evidence="5">Argininosuccinate lyase</fullName>
    </recommendedName>
</protein>
<evidence type="ECO:0000256" key="1">
    <source>
        <dbReference type="SAM" id="MobiDB-lite"/>
    </source>
</evidence>
<feature type="signal peptide" evidence="2">
    <location>
        <begin position="1"/>
        <end position="16"/>
    </location>
</feature>
<dbReference type="KEGG" id="spph:KFK14_17410"/>
<sequence length="81" mass="8821">MMWKLATTVAFTVALAACGGRQALKPAEGQGTPPIPRGATEVPTAQQLMEAPTQARPQRNAELLRQSDERQDDPFELPPEH</sequence>
<dbReference type="AlphaFoldDB" id="A0A975Q0F2"/>
<keyword evidence="4" id="KW-1185">Reference proteome</keyword>
<dbReference type="RefSeq" id="WP_212608537.1">
    <property type="nucleotide sequence ID" value="NZ_CP073910.1"/>
</dbReference>
<feature type="compositionally biased region" description="Basic and acidic residues" evidence="1">
    <location>
        <begin position="65"/>
        <end position="81"/>
    </location>
</feature>
<organism evidence="3 4">
    <name type="scientific">Sphingobium phenoxybenzoativorans</name>
    <dbReference type="NCBI Taxonomy" id="1592790"/>
    <lineage>
        <taxon>Bacteria</taxon>
        <taxon>Pseudomonadati</taxon>
        <taxon>Pseudomonadota</taxon>
        <taxon>Alphaproteobacteria</taxon>
        <taxon>Sphingomonadales</taxon>
        <taxon>Sphingomonadaceae</taxon>
        <taxon>Sphingobium</taxon>
    </lineage>
</organism>
<proteinExistence type="predicted"/>
<evidence type="ECO:0000313" key="4">
    <source>
        <dbReference type="Proteomes" id="UP000681425"/>
    </source>
</evidence>
<dbReference type="Proteomes" id="UP000681425">
    <property type="component" value="Chromosome"/>
</dbReference>
<dbReference type="EMBL" id="CP073910">
    <property type="protein sequence ID" value="QUT04795.1"/>
    <property type="molecule type" value="Genomic_DNA"/>
</dbReference>
<evidence type="ECO:0008006" key="5">
    <source>
        <dbReference type="Google" id="ProtNLM"/>
    </source>
</evidence>